<sequence>MARSTKAPDLNSRMGDPETDQKDRISFLVSLAVEAVYGMQRRGLLCNCRTSSKNFRAPLKNIIRDLQRPQMTNSDQRIDFVAQKPYNRFLPTPYAWKASGDVNHPKREPFDLSRPGTLKDMSKGEARTITRPPLGTLPPQSPWPGHRPQFGLSQFMQVKVPTDDKEYRATIKPAFHGHFDHETNGLIEGCTCVHICIWTPKDGLYWLCEICYGGANMNWELIPIHKVGLANFQHCPACPSCGGRPYNIQKAKRCIDCRRVAYSHRSAIRKGVIISSYHAQRFVNNPI</sequence>
<comment type="caution">
    <text evidence="1">The sequence shown here is derived from an EMBL/GenBank/DDBJ whole genome shotgun (WGS) entry which is preliminary data.</text>
</comment>
<organism evidence="1 2">
    <name type="scientific">Eretmocerus hayati</name>
    <dbReference type="NCBI Taxonomy" id="131215"/>
    <lineage>
        <taxon>Eukaryota</taxon>
        <taxon>Metazoa</taxon>
        <taxon>Ecdysozoa</taxon>
        <taxon>Arthropoda</taxon>
        <taxon>Hexapoda</taxon>
        <taxon>Insecta</taxon>
        <taxon>Pterygota</taxon>
        <taxon>Neoptera</taxon>
        <taxon>Endopterygota</taxon>
        <taxon>Hymenoptera</taxon>
        <taxon>Apocrita</taxon>
        <taxon>Proctotrupomorpha</taxon>
        <taxon>Chalcidoidea</taxon>
        <taxon>Aphelinidae</taxon>
        <taxon>Aphelininae</taxon>
        <taxon>Eretmocerus</taxon>
    </lineage>
</organism>
<proteinExistence type="predicted"/>
<name>A0ACC2P2A1_9HYME</name>
<dbReference type="Proteomes" id="UP001239111">
    <property type="component" value="Chromosome 2"/>
</dbReference>
<gene>
    <name evidence="1" type="ORF">QAD02_012374</name>
</gene>
<dbReference type="EMBL" id="CM056742">
    <property type="protein sequence ID" value="KAJ8676587.1"/>
    <property type="molecule type" value="Genomic_DNA"/>
</dbReference>
<evidence type="ECO:0000313" key="2">
    <source>
        <dbReference type="Proteomes" id="UP001239111"/>
    </source>
</evidence>
<reference evidence="1" key="1">
    <citation type="submission" date="2023-04" db="EMBL/GenBank/DDBJ databases">
        <title>A chromosome-level genome assembly of the parasitoid wasp Eretmocerus hayati.</title>
        <authorList>
            <person name="Zhong Y."/>
            <person name="Liu S."/>
            <person name="Liu Y."/>
        </authorList>
    </citation>
    <scope>NUCLEOTIDE SEQUENCE</scope>
    <source>
        <strain evidence="1">ZJU_SS_LIU_2023</strain>
    </source>
</reference>
<keyword evidence="2" id="KW-1185">Reference proteome</keyword>
<evidence type="ECO:0000313" key="1">
    <source>
        <dbReference type="EMBL" id="KAJ8676587.1"/>
    </source>
</evidence>
<accession>A0ACC2P2A1</accession>
<protein>
    <submittedName>
        <fullName evidence="1">Uncharacterized protein</fullName>
    </submittedName>
</protein>